<protein>
    <recommendedName>
        <fullName evidence="5">Apple domain-containing protein</fullName>
    </recommendedName>
</protein>
<dbReference type="RefSeq" id="XP_013280178.1">
    <property type="nucleotide sequence ID" value="XM_013424724.1"/>
</dbReference>
<feature type="compositionally biased region" description="Basic and acidic residues" evidence="1">
    <location>
        <begin position="157"/>
        <end position="167"/>
    </location>
</feature>
<reference evidence="3 4" key="1">
    <citation type="submission" date="2015-01" db="EMBL/GenBank/DDBJ databases">
        <title>The Genome Sequence of Fonsecaea pedrosoi CBS 271.37.</title>
        <authorList>
            <consortium name="The Broad Institute Genomics Platform"/>
            <person name="Cuomo C."/>
            <person name="de Hoog S."/>
            <person name="Gorbushina A."/>
            <person name="Stielow B."/>
            <person name="Teixiera M."/>
            <person name="Abouelleil A."/>
            <person name="Chapman S.B."/>
            <person name="Priest M."/>
            <person name="Young S.K."/>
            <person name="Wortman J."/>
            <person name="Nusbaum C."/>
            <person name="Birren B."/>
        </authorList>
    </citation>
    <scope>NUCLEOTIDE SEQUENCE [LARGE SCALE GENOMIC DNA]</scope>
    <source>
        <strain evidence="3 4">CBS 271.37</strain>
    </source>
</reference>
<evidence type="ECO:0000256" key="1">
    <source>
        <dbReference type="SAM" id="MobiDB-lite"/>
    </source>
</evidence>
<evidence type="ECO:0000313" key="3">
    <source>
        <dbReference type="EMBL" id="KIW76370.1"/>
    </source>
</evidence>
<proteinExistence type="predicted"/>
<feature type="chain" id="PRO_5002242726" description="Apple domain-containing protein" evidence="2">
    <location>
        <begin position="21"/>
        <end position="411"/>
    </location>
</feature>
<dbReference type="VEuPathDB" id="FungiDB:Z517_11116"/>
<feature type="signal peptide" evidence="2">
    <location>
        <begin position="1"/>
        <end position="20"/>
    </location>
</feature>
<name>A0A0D2GC85_9EURO</name>
<dbReference type="GeneID" id="25310606"/>
<dbReference type="STRING" id="1442368.A0A0D2GC85"/>
<dbReference type="EMBL" id="KN846975">
    <property type="protein sequence ID" value="KIW76370.1"/>
    <property type="molecule type" value="Genomic_DNA"/>
</dbReference>
<feature type="region of interest" description="Disordered" evidence="1">
    <location>
        <begin position="140"/>
        <end position="167"/>
    </location>
</feature>
<organism evidence="3 4">
    <name type="scientific">Fonsecaea pedrosoi CBS 271.37</name>
    <dbReference type="NCBI Taxonomy" id="1442368"/>
    <lineage>
        <taxon>Eukaryota</taxon>
        <taxon>Fungi</taxon>
        <taxon>Dikarya</taxon>
        <taxon>Ascomycota</taxon>
        <taxon>Pezizomycotina</taxon>
        <taxon>Eurotiomycetes</taxon>
        <taxon>Chaetothyriomycetidae</taxon>
        <taxon>Chaetothyriales</taxon>
        <taxon>Herpotrichiellaceae</taxon>
        <taxon>Fonsecaea</taxon>
    </lineage>
</organism>
<gene>
    <name evidence="3" type="ORF">Z517_11116</name>
</gene>
<dbReference type="OrthoDB" id="4160611at2759"/>
<sequence length="411" mass="43738">MHSLSQSFAVLAAVIPIALGQGATEVTTSTLERTFTAYATSQPASVSTIHVTKILDTTTLTSTSRVTTTSPIRFTTVVPYTYLSTVNVTSTYRATTDVFTSTSTSTEYDIQNRTSTSYINVTATANTTVMTESLVTVPTPSGFVPVEESSGDEDYDGTVRRSDTEAETDILRPRQGLTPTPDTSYISLISIVTRLVPRTTSTVFVTLTKTSTQRPPRTVTESTTIALTSTVGVPDVPVSSTVIVTAATTVNLTQTITVPAETTVSTVTNTQYNYTAVRSTYLACATDNLLGPRIQDGSYINNVVDNVRANVGTGTNATSSYECCTICQDVVDGFCDFAYFDTQTSAEGGNCVLYKANVPRRGAATCARAQAGFFNTNRRTANRWVVMNGPCGQLVHGNPSRAASTTAAVPT</sequence>
<accession>A0A0D2GC85</accession>
<dbReference type="Proteomes" id="UP000053029">
    <property type="component" value="Unassembled WGS sequence"/>
</dbReference>
<keyword evidence="4" id="KW-1185">Reference proteome</keyword>
<keyword evidence="2" id="KW-0732">Signal</keyword>
<evidence type="ECO:0000256" key="2">
    <source>
        <dbReference type="SAM" id="SignalP"/>
    </source>
</evidence>
<dbReference type="HOGENOM" id="CLU_686966_0_0_1"/>
<dbReference type="AlphaFoldDB" id="A0A0D2GC85"/>
<evidence type="ECO:0000313" key="4">
    <source>
        <dbReference type="Proteomes" id="UP000053029"/>
    </source>
</evidence>
<evidence type="ECO:0008006" key="5">
    <source>
        <dbReference type="Google" id="ProtNLM"/>
    </source>
</evidence>